<sequence>MANQATTPPVDKELPGYSPQKPQATARAGQTEQAYSLETNAGRKWITLRVTSWSPNPKSLPLFLDGDTIKGTVEVDLEKPESSKGVSINISGEVTSVGQEPQPFLDLSSQLWTGSKLAAGKQSWPFSIALPKEVNASENPKSDKGKPYPLPPSFSERASAAYIDYKITVTVKRGAFKVNQTLSTSFAYVPRIRAPPPSALRLLAYSEGDHLVGPEGDPQGWKTLPPVTVKGTLFDTKGIEIECILAVATPISFATGSPIPLFLTLKCSDSQALDLLAAPAAPIIYLTRSVAIGSEAANDDAPRRSNNTFVENIGKAFFWPSTEGAPEEGVKKLSGELEVKKGTKPSFIFPRFSLRHYLTFDAPAAPGFVASTADQPVFTERISIVTENTPGVVPRSHAPPGYTHEDTGNYNNSVGYLENGNQRFYHHHPGF</sequence>
<dbReference type="Gene3D" id="2.60.40.640">
    <property type="match status" value="1"/>
</dbReference>
<feature type="region of interest" description="Disordered" evidence="1">
    <location>
        <begin position="1"/>
        <end position="32"/>
    </location>
</feature>
<keyword evidence="3" id="KW-1185">Reference proteome</keyword>
<evidence type="ECO:0000313" key="2">
    <source>
        <dbReference type="EMBL" id="TDL25704.1"/>
    </source>
</evidence>
<dbReference type="VEuPathDB" id="FungiDB:BD410DRAFT_895932"/>
<dbReference type="InterPro" id="IPR014756">
    <property type="entry name" value="Ig_E-set"/>
</dbReference>
<dbReference type="InterPro" id="IPR014752">
    <property type="entry name" value="Arrestin-like_C"/>
</dbReference>
<dbReference type="EMBL" id="ML170163">
    <property type="protein sequence ID" value="TDL25704.1"/>
    <property type="molecule type" value="Genomic_DNA"/>
</dbReference>
<dbReference type="Proteomes" id="UP000294933">
    <property type="component" value="Unassembled WGS sequence"/>
</dbReference>
<dbReference type="AlphaFoldDB" id="A0A4Y7QDL3"/>
<dbReference type="SUPFAM" id="SSF81296">
    <property type="entry name" value="E set domains"/>
    <property type="match status" value="1"/>
</dbReference>
<accession>A0A4Y7QDL3</accession>
<feature type="compositionally biased region" description="Polar residues" evidence="1">
    <location>
        <begin position="20"/>
        <end position="32"/>
    </location>
</feature>
<proteinExistence type="predicted"/>
<protein>
    <submittedName>
        <fullName evidence="2">Uncharacterized protein</fullName>
    </submittedName>
</protein>
<evidence type="ECO:0000313" key="3">
    <source>
        <dbReference type="Proteomes" id="UP000294933"/>
    </source>
</evidence>
<organism evidence="2 3">
    <name type="scientific">Rickenella mellea</name>
    <dbReference type="NCBI Taxonomy" id="50990"/>
    <lineage>
        <taxon>Eukaryota</taxon>
        <taxon>Fungi</taxon>
        <taxon>Dikarya</taxon>
        <taxon>Basidiomycota</taxon>
        <taxon>Agaricomycotina</taxon>
        <taxon>Agaricomycetes</taxon>
        <taxon>Hymenochaetales</taxon>
        <taxon>Rickenellaceae</taxon>
        <taxon>Rickenella</taxon>
    </lineage>
</organism>
<dbReference type="STRING" id="50990.A0A4Y7QDL3"/>
<evidence type="ECO:0000256" key="1">
    <source>
        <dbReference type="SAM" id="MobiDB-lite"/>
    </source>
</evidence>
<dbReference type="OrthoDB" id="2333384at2759"/>
<gene>
    <name evidence="2" type="ORF">BD410DRAFT_895932</name>
</gene>
<name>A0A4Y7QDL3_9AGAM</name>
<reference evidence="2 3" key="1">
    <citation type="submission" date="2018-06" db="EMBL/GenBank/DDBJ databases">
        <title>A transcriptomic atlas of mushroom development highlights an independent origin of complex multicellularity.</title>
        <authorList>
            <consortium name="DOE Joint Genome Institute"/>
            <person name="Krizsan K."/>
            <person name="Almasi E."/>
            <person name="Merenyi Z."/>
            <person name="Sahu N."/>
            <person name="Viragh M."/>
            <person name="Koszo T."/>
            <person name="Mondo S."/>
            <person name="Kiss B."/>
            <person name="Balint B."/>
            <person name="Kues U."/>
            <person name="Barry K."/>
            <person name="Hegedus J.C."/>
            <person name="Henrissat B."/>
            <person name="Johnson J."/>
            <person name="Lipzen A."/>
            <person name="Ohm R."/>
            <person name="Nagy I."/>
            <person name="Pangilinan J."/>
            <person name="Yan J."/>
            <person name="Xiong Y."/>
            <person name="Grigoriev I.V."/>
            <person name="Hibbett D.S."/>
            <person name="Nagy L.G."/>
        </authorList>
    </citation>
    <scope>NUCLEOTIDE SEQUENCE [LARGE SCALE GENOMIC DNA]</scope>
    <source>
        <strain evidence="2 3">SZMC22713</strain>
    </source>
</reference>